<dbReference type="Proteomes" id="UP001267638">
    <property type="component" value="Unassembled WGS sequence"/>
</dbReference>
<keyword evidence="6" id="KW-1185">Reference proteome</keyword>
<dbReference type="CDD" id="cd06170">
    <property type="entry name" value="LuxR_C_like"/>
    <property type="match status" value="1"/>
</dbReference>
<dbReference type="InterPro" id="IPR036388">
    <property type="entry name" value="WH-like_DNA-bd_sf"/>
</dbReference>
<comment type="caution">
    <text evidence="5">The sequence shown here is derived from an EMBL/GenBank/DDBJ whole genome shotgun (WGS) entry which is preliminary data.</text>
</comment>
<dbReference type="PANTHER" id="PTHR44688">
    <property type="entry name" value="DNA-BINDING TRANSCRIPTIONAL ACTIVATOR DEVR_DOSR"/>
    <property type="match status" value="1"/>
</dbReference>
<sequence length="297" mass="32750">MERSGDTLVAARKDTGQAAKVATDFRSGRQVPTAIFAPADIRPAAEALRDIARDLGNFRVAACANIASRSPMTDAEGEVLASAVFGWPSTKEQWWQKPLLALSSPLPFACRYENEPFWANAHGIHTRAPNPLLDQIDLSLFEGEVNAKAVIVVPVHMSFGQIAAISFSPINDKRDDLSREFDLYSDQLEYHARRFVNGYTRVSSQRPWIPKNCRLSKREVECLRWAAVGKTDAEIAMILSRSCATVRFHIHNAAIKLEAVNRSQTVFKATQLGYLGNVAAVMVPHPPHETQASAAAK</sequence>
<evidence type="ECO:0000256" key="2">
    <source>
        <dbReference type="ARBA" id="ARBA00023125"/>
    </source>
</evidence>
<dbReference type="InterPro" id="IPR000792">
    <property type="entry name" value="Tscrpt_reg_LuxR_C"/>
</dbReference>
<dbReference type="SMART" id="SM00421">
    <property type="entry name" value="HTH_LUXR"/>
    <property type="match status" value="1"/>
</dbReference>
<dbReference type="GO" id="GO:0003677">
    <property type="term" value="F:DNA binding"/>
    <property type="evidence" value="ECO:0007669"/>
    <property type="project" value="UniProtKB-KW"/>
</dbReference>
<keyword evidence="1" id="KW-0805">Transcription regulation</keyword>
<keyword evidence="2 5" id="KW-0238">DNA-binding</keyword>
<evidence type="ECO:0000256" key="1">
    <source>
        <dbReference type="ARBA" id="ARBA00023015"/>
    </source>
</evidence>
<gene>
    <name evidence="5" type="ORF">J2W40_002391</name>
</gene>
<dbReference type="RefSeq" id="WP_310224962.1">
    <property type="nucleotide sequence ID" value="NZ_JAVDWV010000010.1"/>
</dbReference>
<protein>
    <submittedName>
        <fullName evidence="5">DNA-binding CsgD family transcriptional regulator</fullName>
    </submittedName>
</protein>
<dbReference type="Pfam" id="PF00196">
    <property type="entry name" value="GerE"/>
    <property type="match status" value="1"/>
</dbReference>
<organism evidence="5 6">
    <name type="scientific">Sphingobium xenophagum</name>
    <dbReference type="NCBI Taxonomy" id="121428"/>
    <lineage>
        <taxon>Bacteria</taxon>
        <taxon>Pseudomonadati</taxon>
        <taxon>Pseudomonadota</taxon>
        <taxon>Alphaproteobacteria</taxon>
        <taxon>Sphingomonadales</taxon>
        <taxon>Sphingomonadaceae</taxon>
        <taxon>Sphingobium</taxon>
    </lineage>
</organism>
<evidence type="ECO:0000256" key="3">
    <source>
        <dbReference type="ARBA" id="ARBA00023163"/>
    </source>
</evidence>
<dbReference type="PRINTS" id="PR00038">
    <property type="entry name" value="HTHLUXR"/>
</dbReference>
<dbReference type="PANTHER" id="PTHR44688:SF16">
    <property type="entry name" value="DNA-BINDING TRANSCRIPTIONAL ACTIVATOR DEVR_DOSR"/>
    <property type="match status" value="1"/>
</dbReference>
<keyword evidence="3" id="KW-0804">Transcription</keyword>
<evidence type="ECO:0000313" key="5">
    <source>
        <dbReference type="EMBL" id="MDR7155559.1"/>
    </source>
</evidence>
<name>A0ABU1X2S6_SPHXE</name>
<dbReference type="InterPro" id="IPR016032">
    <property type="entry name" value="Sig_transdc_resp-reg_C-effctor"/>
</dbReference>
<accession>A0ABU1X2S6</accession>
<dbReference type="PROSITE" id="PS50043">
    <property type="entry name" value="HTH_LUXR_2"/>
    <property type="match status" value="1"/>
</dbReference>
<proteinExistence type="predicted"/>
<evidence type="ECO:0000259" key="4">
    <source>
        <dbReference type="PROSITE" id="PS50043"/>
    </source>
</evidence>
<dbReference type="Gene3D" id="1.10.10.10">
    <property type="entry name" value="Winged helix-like DNA-binding domain superfamily/Winged helix DNA-binding domain"/>
    <property type="match status" value="1"/>
</dbReference>
<reference evidence="5 6" key="1">
    <citation type="submission" date="2023-07" db="EMBL/GenBank/DDBJ databases">
        <title>Sorghum-associated microbial communities from plants grown in Nebraska, USA.</title>
        <authorList>
            <person name="Schachtman D."/>
        </authorList>
    </citation>
    <scope>NUCLEOTIDE SEQUENCE [LARGE SCALE GENOMIC DNA]</scope>
    <source>
        <strain evidence="5 6">4256</strain>
    </source>
</reference>
<evidence type="ECO:0000313" key="6">
    <source>
        <dbReference type="Proteomes" id="UP001267638"/>
    </source>
</evidence>
<dbReference type="SUPFAM" id="SSF46894">
    <property type="entry name" value="C-terminal effector domain of the bipartite response regulators"/>
    <property type="match status" value="1"/>
</dbReference>
<dbReference type="EMBL" id="JAVDWV010000010">
    <property type="protein sequence ID" value="MDR7155559.1"/>
    <property type="molecule type" value="Genomic_DNA"/>
</dbReference>
<feature type="domain" description="HTH luxR-type" evidence="4">
    <location>
        <begin position="207"/>
        <end position="273"/>
    </location>
</feature>